<accession>A0A5A7UMX4</accession>
<evidence type="ECO:0000313" key="2">
    <source>
        <dbReference type="EMBL" id="TYK10920.1"/>
    </source>
</evidence>
<sequence>MANLCASLEGNLFAHQPKLLQLILPATKKDFDNLWLLRMTSLRHLPRSCTIEKKDFVLSLDNRSREIKLLITETYNRKGYIAEIYRVDDRGRKCFILVPEGTEKPGWTHFVSLLHDKKEGSTKVNYTTLLVDKKKKNIYSSSDSDYDNKRRSYAEAVIKGSSSVEDVLNWSTNANMGEKKKTRKGLAEIDIDWNKTVVLTRRYFHENWKKIVEKLKDQLDISVHGIPLHAWNLESFIQIGDACGGFIDVARETREFTDLLEASIRIKDNYSGFILAFIKLFDKKGQSFIIQVIAQAEGK</sequence>
<dbReference type="EMBL" id="SSTE01008485">
    <property type="protein sequence ID" value="KAA0055626.1"/>
    <property type="molecule type" value="Genomic_DNA"/>
</dbReference>
<gene>
    <name evidence="2" type="ORF">E5676_scaffold231G001040</name>
    <name evidence="1" type="ORF">E6C27_scaffold222G001160</name>
</gene>
<protein>
    <submittedName>
        <fullName evidence="1">Cleavage and polyadenylation specificity factor subunit 1</fullName>
    </submittedName>
</protein>
<dbReference type="Proteomes" id="UP000321393">
    <property type="component" value="Unassembled WGS sequence"/>
</dbReference>
<proteinExistence type="predicted"/>
<name>A0A5A7UMX4_CUCMM</name>
<evidence type="ECO:0000313" key="4">
    <source>
        <dbReference type="Proteomes" id="UP000321947"/>
    </source>
</evidence>
<comment type="caution">
    <text evidence="1">The sequence shown here is derived from an EMBL/GenBank/DDBJ whole genome shotgun (WGS) entry which is preliminary data.</text>
</comment>
<reference evidence="3 4" key="1">
    <citation type="submission" date="2019-08" db="EMBL/GenBank/DDBJ databases">
        <title>Draft genome sequences of two oriental melons (Cucumis melo L. var makuwa).</title>
        <authorList>
            <person name="Kwon S.-Y."/>
        </authorList>
    </citation>
    <scope>NUCLEOTIDE SEQUENCE [LARGE SCALE GENOMIC DNA]</scope>
    <source>
        <strain evidence="4">cv. Chang Bougi</strain>
        <strain evidence="3">cv. SW 3</strain>
        <tissue evidence="1">Leaf</tissue>
    </source>
</reference>
<dbReference type="Proteomes" id="UP000321947">
    <property type="component" value="Unassembled WGS sequence"/>
</dbReference>
<dbReference type="EMBL" id="SSTD01011057">
    <property type="protein sequence ID" value="TYK10920.1"/>
    <property type="molecule type" value="Genomic_DNA"/>
</dbReference>
<dbReference type="PANTHER" id="PTHR34427:SF5">
    <property type="entry name" value="DUF4283 DOMAIN-CONTAINING PROTEIN"/>
    <property type="match status" value="1"/>
</dbReference>
<evidence type="ECO:0000313" key="1">
    <source>
        <dbReference type="EMBL" id="KAA0055626.1"/>
    </source>
</evidence>
<organism evidence="1 3">
    <name type="scientific">Cucumis melo var. makuwa</name>
    <name type="common">Oriental melon</name>
    <dbReference type="NCBI Taxonomy" id="1194695"/>
    <lineage>
        <taxon>Eukaryota</taxon>
        <taxon>Viridiplantae</taxon>
        <taxon>Streptophyta</taxon>
        <taxon>Embryophyta</taxon>
        <taxon>Tracheophyta</taxon>
        <taxon>Spermatophyta</taxon>
        <taxon>Magnoliopsida</taxon>
        <taxon>eudicotyledons</taxon>
        <taxon>Gunneridae</taxon>
        <taxon>Pentapetalae</taxon>
        <taxon>rosids</taxon>
        <taxon>fabids</taxon>
        <taxon>Cucurbitales</taxon>
        <taxon>Cucurbitaceae</taxon>
        <taxon>Benincaseae</taxon>
        <taxon>Cucumis</taxon>
    </lineage>
</organism>
<dbReference type="AlphaFoldDB" id="A0A5A7UMX4"/>
<evidence type="ECO:0000313" key="3">
    <source>
        <dbReference type="Proteomes" id="UP000321393"/>
    </source>
</evidence>
<dbReference type="PANTHER" id="PTHR34427">
    <property type="entry name" value="DUF4283 DOMAIN PROTEIN"/>
    <property type="match status" value="1"/>
</dbReference>